<protein>
    <submittedName>
        <fullName evidence="3">ORF6N domain-containing protein</fullName>
    </submittedName>
</protein>
<organism evidence="3 4">
    <name type="scientific">Candidatus Dojkabacteria bacterium</name>
    <dbReference type="NCBI Taxonomy" id="2099670"/>
    <lineage>
        <taxon>Bacteria</taxon>
        <taxon>Candidatus Dojkabacteria</taxon>
    </lineage>
</organism>
<reference evidence="3" key="2">
    <citation type="journal article" date="2021" name="Microbiome">
        <title>Successional dynamics and alternative stable states in a saline activated sludge microbial community over 9 years.</title>
        <authorList>
            <person name="Wang Y."/>
            <person name="Ye J."/>
            <person name="Ju F."/>
            <person name="Liu L."/>
            <person name="Boyd J.A."/>
            <person name="Deng Y."/>
            <person name="Parks D.H."/>
            <person name="Jiang X."/>
            <person name="Yin X."/>
            <person name="Woodcroft B.J."/>
            <person name="Tyson G.W."/>
            <person name="Hugenholtz P."/>
            <person name="Polz M.F."/>
            <person name="Zhang T."/>
        </authorList>
    </citation>
    <scope>NUCLEOTIDE SEQUENCE</scope>
    <source>
        <strain evidence="3">HKST-UBA11</strain>
    </source>
</reference>
<sequence>MKIQKQARQLIDNKIYTIRNQQVMLDSDLADLYGIETKVLNQAVSRNKERFPEDFMFRLTSNEFESSRSHFVTSTNRKGGRTYLPYAFTEQGVAMLSGVLKSKQAIAVNITIMRAFVAMKQLLLSEFEIKNRIDILQLQLEKLKNTTKDQDTKINFIIQAIEKMIEGEEENTKKIGFEIN</sequence>
<evidence type="ECO:0000259" key="2">
    <source>
        <dbReference type="Pfam" id="PF10543"/>
    </source>
</evidence>
<dbReference type="Proteomes" id="UP000754563">
    <property type="component" value="Unassembled WGS sequence"/>
</dbReference>
<feature type="coiled-coil region" evidence="1">
    <location>
        <begin position="126"/>
        <end position="153"/>
    </location>
</feature>
<comment type="caution">
    <text evidence="3">The sequence shown here is derived from an EMBL/GenBank/DDBJ whole genome shotgun (WGS) entry which is preliminary data.</text>
</comment>
<dbReference type="EMBL" id="JAGQLH010000002">
    <property type="protein sequence ID" value="MCA9385048.1"/>
    <property type="molecule type" value="Genomic_DNA"/>
</dbReference>
<dbReference type="Pfam" id="PF10543">
    <property type="entry name" value="ORF6N"/>
    <property type="match status" value="1"/>
</dbReference>
<evidence type="ECO:0000313" key="3">
    <source>
        <dbReference type="EMBL" id="MCA9385048.1"/>
    </source>
</evidence>
<evidence type="ECO:0000313" key="4">
    <source>
        <dbReference type="Proteomes" id="UP000754563"/>
    </source>
</evidence>
<accession>A0A955RK61</accession>
<reference evidence="3" key="1">
    <citation type="submission" date="2020-04" db="EMBL/GenBank/DDBJ databases">
        <authorList>
            <person name="Zhang T."/>
        </authorList>
    </citation>
    <scope>NUCLEOTIDE SEQUENCE</scope>
    <source>
        <strain evidence="3">HKST-UBA11</strain>
    </source>
</reference>
<gene>
    <name evidence="3" type="ORF">KC717_00205</name>
</gene>
<feature type="domain" description="KilA-N DNA-binding" evidence="2">
    <location>
        <begin position="13"/>
        <end position="99"/>
    </location>
</feature>
<evidence type="ECO:0000256" key="1">
    <source>
        <dbReference type="SAM" id="Coils"/>
    </source>
</evidence>
<name>A0A955RK61_9BACT</name>
<dbReference type="InterPro" id="IPR018873">
    <property type="entry name" value="KilA-N_DNA-bd_domain"/>
</dbReference>
<proteinExistence type="predicted"/>
<keyword evidence="1" id="KW-0175">Coiled coil</keyword>
<dbReference type="AlphaFoldDB" id="A0A955RK61"/>